<organism evidence="2 3">
    <name type="scientific">Kazachstania africana (strain ATCC 22294 / BCRC 22015 / CBS 2517 / CECT 1963 / NBRC 1671 / NRRL Y-8276)</name>
    <name type="common">Yeast</name>
    <name type="synonym">Kluyveromyces africanus</name>
    <dbReference type="NCBI Taxonomy" id="1071382"/>
    <lineage>
        <taxon>Eukaryota</taxon>
        <taxon>Fungi</taxon>
        <taxon>Dikarya</taxon>
        <taxon>Ascomycota</taxon>
        <taxon>Saccharomycotina</taxon>
        <taxon>Saccharomycetes</taxon>
        <taxon>Saccharomycetales</taxon>
        <taxon>Saccharomycetaceae</taxon>
        <taxon>Kazachstania</taxon>
    </lineage>
</organism>
<dbReference type="AlphaFoldDB" id="H2AV21"/>
<evidence type="ECO:0000256" key="1">
    <source>
        <dbReference type="SAM" id="MobiDB-lite"/>
    </source>
</evidence>
<dbReference type="OrthoDB" id="4082971at2759"/>
<dbReference type="GeneID" id="13882698"/>
<accession>H2AV21</accession>
<dbReference type="EMBL" id="HE650825">
    <property type="protein sequence ID" value="CCF58221.1"/>
    <property type="molecule type" value="Genomic_DNA"/>
</dbReference>
<feature type="region of interest" description="Disordered" evidence="1">
    <location>
        <begin position="1"/>
        <end position="23"/>
    </location>
</feature>
<dbReference type="HOGENOM" id="CLU_125620_0_0_1"/>
<sequence length="161" mass="18838">MSESEQFKKHNGTKDQVITKPIQSNDGTGEVVVKKSTGKLKVRKGQTEEQYQEQLAHFNDVEKGPVVTDINWMDQYDNDPLKFQSESVLFNDLTVKHNRLVLTGFIHRLYYQKNYQDCYKFASMVKDKYTSLSCHKKMKKEFEELDYILTNCSRHLSNDSV</sequence>
<gene>
    <name evidence="2" type="primary">KAFR0E00670</name>
    <name evidence="2" type="ORF">KAFR_0E00670</name>
</gene>
<dbReference type="Proteomes" id="UP000005220">
    <property type="component" value="Chromosome 5"/>
</dbReference>
<name>H2AV21_KAZAF</name>
<dbReference type="KEGG" id="kaf:KAFR_0E00670"/>
<dbReference type="eggNOG" id="ENOG502S12S">
    <property type="taxonomic scope" value="Eukaryota"/>
</dbReference>
<evidence type="ECO:0000313" key="2">
    <source>
        <dbReference type="EMBL" id="CCF58221.1"/>
    </source>
</evidence>
<reference evidence="2 3" key="1">
    <citation type="journal article" date="2011" name="Proc. Natl. Acad. Sci. U.S.A.">
        <title>Evolutionary erosion of yeast sex chromosomes by mating-type switching accidents.</title>
        <authorList>
            <person name="Gordon J.L."/>
            <person name="Armisen D."/>
            <person name="Proux-Wera E."/>
            <person name="Oheigeartaigh S.S."/>
            <person name="Byrne K.P."/>
            <person name="Wolfe K.H."/>
        </authorList>
    </citation>
    <scope>NUCLEOTIDE SEQUENCE [LARGE SCALE GENOMIC DNA]</scope>
    <source>
        <strain evidence="3">ATCC 22294 / BCRC 22015 / CBS 2517 / CECT 1963 / NBRC 1671 / NRRL Y-8276</strain>
    </source>
</reference>
<protein>
    <submittedName>
        <fullName evidence="2">Uncharacterized protein</fullName>
    </submittedName>
</protein>
<evidence type="ECO:0000313" key="3">
    <source>
        <dbReference type="Proteomes" id="UP000005220"/>
    </source>
</evidence>
<proteinExistence type="predicted"/>
<dbReference type="InParanoid" id="H2AV21"/>
<dbReference type="FunCoup" id="H2AV21">
    <property type="interactions" value="41"/>
</dbReference>
<keyword evidence="3" id="KW-1185">Reference proteome</keyword>
<dbReference type="RefSeq" id="XP_003957356.1">
    <property type="nucleotide sequence ID" value="XM_003957307.1"/>
</dbReference>